<keyword evidence="2" id="KW-0808">Transferase</keyword>
<dbReference type="GO" id="GO:0016747">
    <property type="term" value="F:acyltransferase activity, transferring groups other than amino-acyl groups"/>
    <property type="evidence" value="ECO:0007669"/>
    <property type="project" value="InterPro"/>
</dbReference>
<proteinExistence type="predicted"/>
<keyword evidence="3" id="KW-1185">Reference proteome</keyword>
<dbReference type="InterPro" id="IPR016181">
    <property type="entry name" value="Acyl_CoA_acyltransferase"/>
</dbReference>
<dbReference type="PROSITE" id="PS51186">
    <property type="entry name" value="GNAT"/>
    <property type="match status" value="1"/>
</dbReference>
<dbReference type="Pfam" id="PF00583">
    <property type="entry name" value="Acetyltransf_1"/>
    <property type="match status" value="1"/>
</dbReference>
<dbReference type="EMBL" id="RQVQ01000025">
    <property type="protein sequence ID" value="RRJ89569.1"/>
    <property type="molecule type" value="Genomic_DNA"/>
</dbReference>
<dbReference type="RefSeq" id="WP_125019495.1">
    <property type="nucleotide sequence ID" value="NZ_RQVQ01000025.1"/>
</dbReference>
<evidence type="ECO:0000313" key="2">
    <source>
        <dbReference type="EMBL" id="RRJ89569.1"/>
    </source>
</evidence>
<dbReference type="InterPro" id="IPR000182">
    <property type="entry name" value="GNAT_dom"/>
</dbReference>
<protein>
    <submittedName>
        <fullName evidence="2">N-acetyltransferase</fullName>
    </submittedName>
</protein>
<reference evidence="2 3" key="1">
    <citation type="submission" date="2018-11" db="EMBL/GenBank/DDBJ databases">
        <title>Flavobacterium sp. nov., YIM 102701-2 draft genome.</title>
        <authorList>
            <person name="Li G."/>
            <person name="Jiang Y."/>
        </authorList>
    </citation>
    <scope>NUCLEOTIDE SEQUENCE [LARGE SCALE GENOMIC DNA]</scope>
    <source>
        <strain evidence="2 3">YIM 102701-2</strain>
    </source>
</reference>
<feature type="domain" description="N-acetyltransferase" evidence="1">
    <location>
        <begin position="1"/>
        <end position="193"/>
    </location>
</feature>
<comment type="caution">
    <text evidence="2">The sequence shown here is derived from an EMBL/GenBank/DDBJ whole genome shotgun (WGS) entry which is preliminary data.</text>
</comment>
<evidence type="ECO:0000313" key="3">
    <source>
        <dbReference type="Proteomes" id="UP000275719"/>
    </source>
</evidence>
<sequence length="193" mass="21987">MKVRLAKESDLKVVVDIHLKRFNDFFLTSLGKFFLIQFYKGFLKEPGILLIIEDNFKVVGFAAGSFSNNGFFKKLLVNNLIGFAKAGIIVALSNPSALIRIGSNANKASREDLEFSELLSICTLPNKKGYGKILLKAFENYVFSKSKLPISLTTDFCNNEKTVTFYKDCGYSIYKVFDSYKDRKMYRFLKNND</sequence>
<dbReference type="OrthoDB" id="1819306at2"/>
<dbReference type="Proteomes" id="UP000275719">
    <property type="component" value="Unassembled WGS sequence"/>
</dbReference>
<gene>
    <name evidence="2" type="ORF">EG240_11270</name>
</gene>
<dbReference type="SUPFAM" id="SSF55729">
    <property type="entry name" value="Acyl-CoA N-acyltransferases (Nat)"/>
    <property type="match status" value="1"/>
</dbReference>
<name>A0A3P3W7I4_9FLAO</name>
<accession>A0A3P3W7I4</accession>
<organism evidence="2 3">
    <name type="scientific">Paenimyroides tangerinum</name>
    <dbReference type="NCBI Taxonomy" id="2488728"/>
    <lineage>
        <taxon>Bacteria</taxon>
        <taxon>Pseudomonadati</taxon>
        <taxon>Bacteroidota</taxon>
        <taxon>Flavobacteriia</taxon>
        <taxon>Flavobacteriales</taxon>
        <taxon>Flavobacteriaceae</taxon>
        <taxon>Paenimyroides</taxon>
    </lineage>
</organism>
<evidence type="ECO:0000259" key="1">
    <source>
        <dbReference type="PROSITE" id="PS51186"/>
    </source>
</evidence>
<dbReference type="Gene3D" id="3.40.630.30">
    <property type="match status" value="1"/>
</dbReference>
<dbReference type="AlphaFoldDB" id="A0A3P3W7I4"/>